<protein>
    <submittedName>
        <fullName evidence="2">Uncharacterized protein</fullName>
    </submittedName>
</protein>
<evidence type="ECO:0000313" key="2">
    <source>
        <dbReference type="EMBL" id="KAJ8447215.1"/>
    </source>
</evidence>
<accession>A0A9Q1KP29</accession>
<dbReference type="EMBL" id="JAKOGI010000040">
    <property type="protein sequence ID" value="KAJ8447215.1"/>
    <property type="molecule type" value="Genomic_DNA"/>
</dbReference>
<reference evidence="2" key="1">
    <citation type="submission" date="2022-04" db="EMBL/GenBank/DDBJ databases">
        <title>Carnegiea gigantea Genome sequencing and assembly v2.</title>
        <authorList>
            <person name="Copetti D."/>
            <person name="Sanderson M.J."/>
            <person name="Burquez A."/>
            <person name="Wojciechowski M.F."/>
        </authorList>
    </citation>
    <scope>NUCLEOTIDE SEQUENCE</scope>
    <source>
        <strain evidence="2">SGP5-SGP5p</strain>
        <tissue evidence="2">Aerial part</tissue>
    </source>
</reference>
<keyword evidence="1" id="KW-0812">Transmembrane</keyword>
<dbReference type="Proteomes" id="UP001153076">
    <property type="component" value="Unassembled WGS sequence"/>
</dbReference>
<keyword evidence="1" id="KW-0472">Membrane</keyword>
<evidence type="ECO:0000313" key="3">
    <source>
        <dbReference type="Proteomes" id="UP001153076"/>
    </source>
</evidence>
<keyword evidence="1" id="KW-1133">Transmembrane helix</keyword>
<feature type="transmembrane region" description="Helical" evidence="1">
    <location>
        <begin position="45"/>
        <end position="66"/>
    </location>
</feature>
<dbReference type="AlphaFoldDB" id="A0A9Q1KP29"/>
<gene>
    <name evidence="2" type="ORF">Cgig2_030446</name>
</gene>
<evidence type="ECO:0000256" key="1">
    <source>
        <dbReference type="SAM" id="Phobius"/>
    </source>
</evidence>
<proteinExistence type="predicted"/>
<comment type="caution">
    <text evidence="2">The sequence shown here is derived from an EMBL/GenBank/DDBJ whole genome shotgun (WGS) entry which is preliminary data.</text>
</comment>
<organism evidence="2 3">
    <name type="scientific">Carnegiea gigantea</name>
    <dbReference type="NCBI Taxonomy" id="171969"/>
    <lineage>
        <taxon>Eukaryota</taxon>
        <taxon>Viridiplantae</taxon>
        <taxon>Streptophyta</taxon>
        <taxon>Embryophyta</taxon>
        <taxon>Tracheophyta</taxon>
        <taxon>Spermatophyta</taxon>
        <taxon>Magnoliopsida</taxon>
        <taxon>eudicotyledons</taxon>
        <taxon>Gunneridae</taxon>
        <taxon>Pentapetalae</taxon>
        <taxon>Caryophyllales</taxon>
        <taxon>Cactineae</taxon>
        <taxon>Cactaceae</taxon>
        <taxon>Cactoideae</taxon>
        <taxon>Echinocereeae</taxon>
        <taxon>Carnegiea</taxon>
    </lineage>
</organism>
<sequence>MPNNHTLSLRSYSGISTVLEAYEVCHNISIRDSFELKLGNFKEGYGFFGIVICYISILYTPIINLWSSGASKLSFSQLYMQAHHNNLEMNYSGTSLLWLLAGDFNKIRSLDARDRSNNEMVRGCPKFSNWIDSKGLVDLVFWVLALLRQAEILGSPKKRACLDSGLFNIQWRTQGAVPHLVQNYLEHCPILISLSGFASISEGIRPFKFQAASISHEHSGA</sequence>
<keyword evidence="3" id="KW-1185">Reference proteome</keyword>
<name>A0A9Q1KP29_9CARY</name>